<feature type="transmembrane region" description="Helical" evidence="1">
    <location>
        <begin position="136"/>
        <end position="158"/>
    </location>
</feature>
<dbReference type="STRING" id="1034808.GIG_03208"/>
<keyword evidence="3" id="KW-1185">Reference proteome</keyword>
<comment type="caution">
    <text evidence="2">The sequence shown here is derived from an EMBL/GenBank/DDBJ whole genome shotgun (WGS) entry which is preliminary data.</text>
</comment>
<feature type="transmembrane region" description="Helical" evidence="1">
    <location>
        <begin position="165"/>
        <end position="183"/>
    </location>
</feature>
<proteinExistence type="predicted"/>
<evidence type="ECO:0000313" key="3">
    <source>
        <dbReference type="Proteomes" id="UP000005055"/>
    </source>
</evidence>
<evidence type="ECO:0000313" key="2">
    <source>
        <dbReference type="EMBL" id="EGS29025.1"/>
    </source>
</evidence>
<evidence type="ECO:0000256" key="1">
    <source>
        <dbReference type="SAM" id="Phobius"/>
    </source>
</evidence>
<gene>
    <name evidence="2" type="ORF">GIG_03208</name>
</gene>
<keyword evidence="1" id="KW-0472">Membrane</keyword>
<feature type="transmembrane region" description="Helical" evidence="1">
    <location>
        <begin position="101"/>
        <end position="124"/>
    </location>
</feature>
<dbReference type="EMBL" id="AFVJ01000030">
    <property type="protein sequence ID" value="EGS29025.1"/>
    <property type="molecule type" value="Genomic_DNA"/>
</dbReference>
<feature type="transmembrane region" description="Helical" evidence="1">
    <location>
        <begin position="577"/>
        <end position="598"/>
    </location>
</feature>
<feature type="transmembrane region" description="Helical" evidence="1">
    <location>
        <begin position="45"/>
        <end position="64"/>
    </location>
</feature>
<keyword evidence="1" id="KW-0812">Transmembrane</keyword>
<dbReference type="Proteomes" id="UP000005055">
    <property type="component" value="Unassembled WGS sequence"/>
</dbReference>
<dbReference type="AlphaFoldDB" id="F9QE16"/>
<reference evidence="2 3" key="1">
    <citation type="journal article" date="2011" name="J. Bacteriol.">
        <title>Genome Sequence of Duck Pathogen Mycoplasma anatis Strain 1340.</title>
        <authorList>
            <person name="Guo Z."/>
            <person name="Chen P."/>
            <person name="Ren P."/>
            <person name="Kuang S."/>
            <person name="Zhou Z."/>
            <person name="Li Z."/>
            <person name="Liu M."/>
            <person name="Shi D."/>
            <person name="Xiao Y."/>
            <person name="Wang X."/>
            <person name="Zhou R."/>
            <person name="Jin H."/>
            <person name="Bi D."/>
        </authorList>
    </citation>
    <scope>NUCLEOTIDE SEQUENCE [LARGE SCALE GENOMIC DNA]</scope>
    <source>
        <strain evidence="2 3">1340</strain>
    </source>
</reference>
<feature type="transmembrane region" description="Helical" evidence="1">
    <location>
        <begin position="20"/>
        <end position="39"/>
    </location>
</feature>
<protein>
    <submittedName>
        <fullName evidence="2">Uncharacterized protein</fullName>
    </submittedName>
</protein>
<name>F9QE16_9BACT</name>
<organism evidence="2 3">
    <name type="scientific">Mycoplasmopsis anatis 1340</name>
    <dbReference type="NCBI Taxonomy" id="1034808"/>
    <lineage>
        <taxon>Bacteria</taxon>
        <taxon>Bacillati</taxon>
        <taxon>Mycoplasmatota</taxon>
        <taxon>Mycoplasmoidales</taxon>
        <taxon>Metamycoplasmataceae</taxon>
        <taxon>Mycoplasmopsis</taxon>
    </lineage>
</organism>
<accession>F9QE16</accession>
<dbReference type="eggNOG" id="COG1277">
    <property type="taxonomic scope" value="Bacteria"/>
</dbReference>
<sequence length="603" mass="70801">MKNYFIFLLKIIIKKKNTYILPTLMILLNLIIGLIFLFIKLDNYYYPPIFFSLLFLNLTFNIFYSSIKSLNLFSDLEKNGTDLIIFSKPISRKNMILTKTLVFILIGFIWTTLHWVSWTIIYLAKITNQNYLSFSFTIFLSIFFSYLIFGIIASLISIKWSQKAAIIVPLLLSTPAILSVVFVRTISKDSSKFIKDLLNTKYEYHHSSNEADVEKFYLNNNKDQFFIVPNGDFTKKEFSPYQREYLKLSSAYAKNSGTELQVLSWLSVPYQFIDILNNSNGDLLTILKDNDNSNSNSLLYYKNNDSLNFSYKLDDKPSLIKLQTADNSSYSFIVPSLLKSNSKINNDLINRSIIYVREGADKIDVDFPEDEFTYSNPNNLIGKIYWEHIDQVLRNYDFNKFANAFFNDLITKINKDNIKDQRQIKKEILNKIVEEINNSDSWLFNYLDKQVTLFDNNAVQNKKISSEIERKIYFAISLIYYAYFSYNDSILLNSLLLNDNPLEYHNPGIYEITVDGFTYKIGGFASYTTKEVVKTYPNDEKKIVFRYELEKSDNFLFQTVDEVYSYHRDKQVINKNFYPLIWVGLSALLLTLNAYFYYRKDYK</sequence>
<keyword evidence="1" id="KW-1133">Transmembrane helix</keyword>